<dbReference type="EMBL" id="CH964282">
    <property type="protein sequence ID" value="KRG00281.1"/>
    <property type="molecule type" value="Genomic_DNA"/>
</dbReference>
<name>A0A0Q9WXX3_DROWI</name>
<feature type="signal peptide" evidence="1">
    <location>
        <begin position="1"/>
        <end position="23"/>
    </location>
</feature>
<dbReference type="InParanoid" id="A0A0Q9WXX3"/>
<accession>A0A0Q9WXX3</accession>
<keyword evidence="3" id="KW-1185">Reference proteome</keyword>
<gene>
    <name evidence="2" type="primary">Dwil\GK27239</name>
    <name evidence="2" type="ORF">Dwil_GK27239</name>
</gene>
<organism evidence="2 3">
    <name type="scientific">Drosophila willistoni</name>
    <name type="common">Fruit fly</name>
    <dbReference type="NCBI Taxonomy" id="7260"/>
    <lineage>
        <taxon>Eukaryota</taxon>
        <taxon>Metazoa</taxon>
        <taxon>Ecdysozoa</taxon>
        <taxon>Arthropoda</taxon>
        <taxon>Hexapoda</taxon>
        <taxon>Insecta</taxon>
        <taxon>Pterygota</taxon>
        <taxon>Neoptera</taxon>
        <taxon>Endopterygota</taxon>
        <taxon>Diptera</taxon>
        <taxon>Brachycera</taxon>
        <taxon>Muscomorpha</taxon>
        <taxon>Ephydroidea</taxon>
        <taxon>Drosophilidae</taxon>
        <taxon>Drosophila</taxon>
        <taxon>Sophophora</taxon>
    </lineage>
</organism>
<sequence>MIMMIRLALKWMTFLLLIGVNQSKFSTDICSFENVALHKEMLDFTGQLVLKVTQSMLLTATKIFDLVIKELEYMTDSNPALRFRLNLLSQHIQAIEESKVLDVKKFSSSADLSVLANFYDMRVQIESDSDAIIPKLARLCNNVLNTDHARRFSITNKRRNAASSLASLTLEDELIAQSLERNGMPLMRVVMAAHLTKFFEELDEIPLVFRRNLRCWTDREFLTLYNRLKASPTEASRLERAISITFAVLYNRR</sequence>
<evidence type="ECO:0000256" key="1">
    <source>
        <dbReference type="SAM" id="SignalP"/>
    </source>
</evidence>
<evidence type="ECO:0000313" key="2">
    <source>
        <dbReference type="EMBL" id="KRG00281.1"/>
    </source>
</evidence>
<evidence type="ECO:0000313" key="3">
    <source>
        <dbReference type="Proteomes" id="UP000007798"/>
    </source>
</evidence>
<dbReference type="AlphaFoldDB" id="A0A0Q9WXX3"/>
<dbReference type="OrthoDB" id="7883640at2759"/>
<proteinExistence type="predicted"/>
<keyword evidence="1" id="KW-0732">Signal</keyword>
<protein>
    <submittedName>
        <fullName evidence="2">Uncharacterized protein</fullName>
    </submittedName>
</protein>
<dbReference type="Proteomes" id="UP000007798">
    <property type="component" value="Unassembled WGS sequence"/>
</dbReference>
<reference evidence="2 3" key="1">
    <citation type="journal article" date="2007" name="Nature">
        <title>Evolution of genes and genomes on the Drosophila phylogeny.</title>
        <authorList>
            <consortium name="Drosophila 12 Genomes Consortium"/>
            <person name="Clark A.G."/>
            <person name="Eisen M.B."/>
            <person name="Smith D.R."/>
            <person name="Bergman C.M."/>
            <person name="Oliver B."/>
            <person name="Markow T.A."/>
            <person name="Kaufman T.C."/>
            <person name="Kellis M."/>
            <person name="Gelbart W."/>
            <person name="Iyer V.N."/>
            <person name="Pollard D.A."/>
            <person name="Sackton T.B."/>
            <person name="Larracuente A.M."/>
            <person name="Singh N.D."/>
            <person name="Abad J.P."/>
            <person name="Abt D.N."/>
            <person name="Adryan B."/>
            <person name="Aguade M."/>
            <person name="Akashi H."/>
            <person name="Anderson W.W."/>
            <person name="Aquadro C.F."/>
            <person name="Ardell D.H."/>
            <person name="Arguello R."/>
            <person name="Artieri C.G."/>
            <person name="Barbash D.A."/>
            <person name="Barker D."/>
            <person name="Barsanti P."/>
            <person name="Batterham P."/>
            <person name="Batzoglou S."/>
            <person name="Begun D."/>
            <person name="Bhutkar A."/>
            <person name="Blanco E."/>
            <person name="Bosak S.A."/>
            <person name="Bradley R.K."/>
            <person name="Brand A.D."/>
            <person name="Brent M.R."/>
            <person name="Brooks A.N."/>
            <person name="Brown R.H."/>
            <person name="Butlin R.K."/>
            <person name="Caggese C."/>
            <person name="Calvi B.R."/>
            <person name="Bernardo de Carvalho A."/>
            <person name="Caspi A."/>
            <person name="Castrezana S."/>
            <person name="Celniker S.E."/>
            <person name="Chang J.L."/>
            <person name="Chapple C."/>
            <person name="Chatterji S."/>
            <person name="Chinwalla A."/>
            <person name="Civetta A."/>
            <person name="Clifton S.W."/>
            <person name="Comeron J.M."/>
            <person name="Costello J.C."/>
            <person name="Coyne J.A."/>
            <person name="Daub J."/>
            <person name="David R.G."/>
            <person name="Delcher A.L."/>
            <person name="Delehaunty K."/>
            <person name="Do C.B."/>
            <person name="Ebling H."/>
            <person name="Edwards K."/>
            <person name="Eickbush T."/>
            <person name="Evans J.D."/>
            <person name="Filipski A."/>
            <person name="Findeiss S."/>
            <person name="Freyhult E."/>
            <person name="Fulton L."/>
            <person name="Fulton R."/>
            <person name="Garcia A.C."/>
            <person name="Gardiner A."/>
            <person name="Garfield D.A."/>
            <person name="Garvin B.E."/>
            <person name="Gibson G."/>
            <person name="Gilbert D."/>
            <person name="Gnerre S."/>
            <person name="Godfrey J."/>
            <person name="Good R."/>
            <person name="Gotea V."/>
            <person name="Gravely B."/>
            <person name="Greenberg A.J."/>
            <person name="Griffiths-Jones S."/>
            <person name="Gross S."/>
            <person name="Guigo R."/>
            <person name="Gustafson E.A."/>
            <person name="Haerty W."/>
            <person name="Hahn M.W."/>
            <person name="Halligan D.L."/>
            <person name="Halpern A.L."/>
            <person name="Halter G.M."/>
            <person name="Han M.V."/>
            <person name="Heger A."/>
            <person name="Hillier L."/>
            <person name="Hinrichs A.S."/>
            <person name="Holmes I."/>
            <person name="Hoskins R.A."/>
            <person name="Hubisz M.J."/>
            <person name="Hultmark D."/>
            <person name="Huntley M.A."/>
            <person name="Jaffe D.B."/>
            <person name="Jagadeeshan S."/>
            <person name="Jeck W.R."/>
            <person name="Johnson J."/>
            <person name="Jones C.D."/>
            <person name="Jordan W.C."/>
            <person name="Karpen G.H."/>
            <person name="Kataoka E."/>
            <person name="Keightley P.D."/>
            <person name="Kheradpour P."/>
            <person name="Kirkness E.F."/>
            <person name="Koerich L.B."/>
            <person name="Kristiansen K."/>
            <person name="Kudrna D."/>
            <person name="Kulathinal R.J."/>
            <person name="Kumar S."/>
            <person name="Kwok R."/>
            <person name="Lander E."/>
            <person name="Langley C.H."/>
            <person name="Lapoint R."/>
            <person name="Lazzaro B.P."/>
            <person name="Lee S.J."/>
            <person name="Levesque L."/>
            <person name="Li R."/>
            <person name="Lin C.F."/>
            <person name="Lin M.F."/>
            <person name="Lindblad-Toh K."/>
            <person name="Llopart A."/>
            <person name="Long M."/>
            <person name="Low L."/>
            <person name="Lozovsky E."/>
            <person name="Lu J."/>
            <person name="Luo M."/>
            <person name="Machado C.A."/>
            <person name="Makalowski W."/>
            <person name="Marzo M."/>
            <person name="Matsuda M."/>
            <person name="Matzkin L."/>
            <person name="McAllister B."/>
            <person name="McBride C.S."/>
            <person name="McKernan B."/>
            <person name="McKernan K."/>
            <person name="Mendez-Lago M."/>
            <person name="Minx P."/>
            <person name="Mollenhauer M.U."/>
            <person name="Montooth K."/>
            <person name="Mount S.M."/>
            <person name="Mu X."/>
            <person name="Myers E."/>
            <person name="Negre B."/>
            <person name="Newfeld S."/>
            <person name="Nielsen R."/>
            <person name="Noor M.A."/>
            <person name="O'Grady P."/>
            <person name="Pachter L."/>
            <person name="Papaceit M."/>
            <person name="Parisi M.J."/>
            <person name="Parisi M."/>
            <person name="Parts L."/>
            <person name="Pedersen J.S."/>
            <person name="Pesole G."/>
            <person name="Phillippy A.M."/>
            <person name="Ponting C.P."/>
            <person name="Pop M."/>
            <person name="Porcelli D."/>
            <person name="Powell J.R."/>
            <person name="Prohaska S."/>
            <person name="Pruitt K."/>
            <person name="Puig M."/>
            <person name="Quesneville H."/>
            <person name="Ram K.R."/>
            <person name="Rand D."/>
            <person name="Rasmussen M.D."/>
            <person name="Reed L.K."/>
            <person name="Reenan R."/>
            <person name="Reily A."/>
            <person name="Remington K.A."/>
            <person name="Rieger T.T."/>
            <person name="Ritchie M.G."/>
            <person name="Robin C."/>
            <person name="Rogers Y.H."/>
            <person name="Rohde C."/>
            <person name="Rozas J."/>
            <person name="Rubenfield M.J."/>
            <person name="Ruiz A."/>
            <person name="Russo S."/>
            <person name="Salzberg S.L."/>
            <person name="Sanchez-Gracia A."/>
            <person name="Saranga D.J."/>
            <person name="Sato H."/>
            <person name="Schaeffer S.W."/>
            <person name="Schatz M.C."/>
            <person name="Schlenke T."/>
            <person name="Schwartz R."/>
            <person name="Segarra C."/>
            <person name="Singh R.S."/>
            <person name="Sirot L."/>
            <person name="Sirota M."/>
            <person name="Sisneros N.B."/>
            <person name="Smith C.D."/>
            <person name="Smith T.F."/>
            <person name="Spieth J."/>
            <person name="Stage D.E."/>
            <person name="Stark A."/>
            <person name="Stephan W."/>
            <person name="Strausberg R.L."/>
            <person name="Strempel S."/>
            <person name="Sturgill D."/>
            <person name="Sutton G."/>
            <person name="Sutton G.G."/>
            <person name="Tao W."/>
            <person name="Teichmann S."/>
            <person name="Tobari Y.N."/>
            <person name="Tomimura Y."/>
            <person name="Tsolas J.M."/>
            <person name="Valente V.L."/>
            <person name="Venter E."/>
            <person name="Venter J.C."/>
            <person name="Vicario S."/>
            <person name="Vieira F.G."/>
            <person name="Vilella A.J."/>
            <person name="Villasante A."/>
            <person name="Walenz B."/>
            <person name="Wang J."/>
            <person name="Wasserman M."/>
            <person name="Watts T."/>
            <person name="Wilson D."/>
            <person name="Wilson R.K."/>
            <person name="Wing R.A."/>
            <person name="Wolfner M.F."/>
            <person name="Wong A."/>
            <person name="Wong G.K."/>
            <person name="Wu C.I."/>
            <person name="Wu G."/>
            <person name="Yamamoto D."/>
            <person name="Yang H.P."/>
            <person name="Yang S.P."/>
            <person name="Yorke J.A."/>
            <person name="Yoshida K."/>
            <person name="Zdobnov E."/>
            <person name="Zhang P."/>
            <person name="Zhang Y."/>
            <person name="Zimin A.V."/>
            <person name="Baldwin J."/>
            <person name="Abdouelleil A."/>
            <person name="Abdulkadir J."/>
            <person name="Abebe A."/>
            <person name="Abera B."/>
            <person name="Abreu J."/>
            <person name="Acer S.C."/>
            <person name="Aftuck L."/>
            <person name="Alexander A."/>
            <person name="An P."/>
            <person name="Anderson E."/>
            <person name="Anderson S."/>
            <person name="Arachi H."/>
            <person name="Azer M."/>
            <person name="Bachantsang P."/>
            <person name="Barry A."/>
            <person name="Bayul T."/>
            <person name="Berlin A."/>
            <person name="Bessette D."/>
            <person name="Bloom T."/>
            <person name="Blye J."/>
            <person name="Boguslavskiy L."/>
            <person name="Bonnet C."/>
            <person name="Boukhgalter B."/>
            <person name="Bourzgui I."/>
            <person name="Brown A."/>
            <person name="Cahill P."/>
            <person name="Channer S."/>
            <person name="Cheshatsang Y."/>
            <person name="Chuda L."/>
            <person name="Citroen M."/>
            <person name="Collymore A."/>
            <person name="Cooke P."/>
            <person name="Costello M."/>
            <person name="D'Aco K."/>
            <person name="Daza R."/>
            <person name="De Haan G."/>
            <person name="DeGray S."/>
            <person name="DeMaso C."/>
            <person name="Dhargay N."/>
            <person name="Dooley K."/>
            <person name="Dooley E."/>
            <person name="Doricent M."/>
            <person name="Dorje P."/>
            <person name="Dorjee K."/>
            <person name="Dupes A."/>
            <person name="Elong R."/>
            <person name="Falk J."/>
            <person name="Farina A."/>
            <person name="Faro S."/>
            <person name="Ferguson D."/>
            <person name="Fisher S."/>
            <person name="Foley C.D."/>
            <person name="Franke A."/>
            <person name="Friedrich D."/>
            <person name="Gadbois L."/>
            <person name="Gearin G."/>
            <person name="Gearin C.R."/>
            <person name="Giannoukos G."/>
            <person name="Goode T."/>
            <person name="Graham J."/>
            <person name="Grandbois E."/>
            <person name="Grewal S."/>
            <person name="Gyaltsen K."/>
            <person name="Hafez N."/>
            <person name="Hagos B."/>
            <person name="Hall J."/>
            <person name="Henson C."/>
            <person name="Hollinger A."/>
            <person name="Honan T."/>
            <person name="Huard M.D."/>
            <person name="Hughes L."/>
            <person name="Hurhula B."/>
            <person name="Husby M.E."/>
            <person name="Kamat A."/>
            <person name="Kanga B."/>
            <person name="Kashin S."/>
            <person name="Khazanovich D."/>
            <person name="Kisner P."/>
            <person name="Lance K."/>
            <person name="Lara M."/>
            <person name="Lee W."/>
            <person name="Lennon N."/>
            <person name="Letendre F."/>
            <person name="LeVine R."/>
            <person name="Lipovsky A."/>
            <person name="Liu X."/>
            <person name="Liu J."/>
            <person name="Liu S."/>
            <person name="Lokyitsang T."/>
            <person name="Lokyitsang Y."/>
            <person name="Lubonja R."/>
            <person name="Lui A."/>
            <person name="MacDonald P."/>
            <person name="Magnisalis V."/>
            <person name="Maru K."/>
            <person name="Matthews C."/>
            <person name="McCusker W."/>
            <person name="McDonough S."/>
            <person name="Mehta T."/>
            <person name="Meldrim J."/>
            <person name="Meneus L."/>
            <person name="Mihai O."/>
            <person name="Mihalev A."/>
            <person name="Mihova T."/>
            <person name="Mittelman R."/>
            <person name="Mlenga V."/>
            <person name="Montmayeur A."/>
            <person name="Mulrain L."/>
            <person name="Navidi A."/>
            <person name="Naylor J."/>
            <person name="Negash T."/>
            <person name="Nguyen T."/>
            <person name="Nguyen N."/>
            <person name="Nicol R."/>
            <person name="Norbu C."/>
            <person name="Norbu N."/>
            <person name="Novod N."/>
            <person name="O'Neill B."/>
            <person name="Osman S."/>
            <person name="Markiewicz E."/>
            <person name="Oyono O.L."/>
            <person name="Patti C."/>
            <person name="Phunkhang P."/>
            <person name="Pierre F."/>
            <person name="Priest M."/>
            <person name="Raghuraman S."/>
            <person name="Rege F."/>
            <person name="Reyes R."/>
            <person name="Rise C."/>
            <person name="Rogov P."/>
            <person name="Ross K."/>
            <person name="Ryan E."/>
            <person name="Settipalli S."/>
            <person name="Shea T."/>
            <person name="Sherpa N."/>
            <person name="Shi L."/>
            <person name="Shih D."/>
            <person name="Sparrow T."/>
            <person name="Spaulding J."/>
            <person name="Stalker J."/>
            <person name="Stange-Thomann N."/>
            <person name="Stavropoulos S."/>
            <person name="Stone C."/>
            <person name="Strader C."/>
            <person name="Tesfaye S."/>
            <person name="Thomson T."/>
            <person name="Thoulutsang Y."/>
            <person name="Thoulutsang D."/>
            <person name="Topham K."/>
            <person name="Topping I."/>
            <person name="Tsamla T."/>
            <person name="Vassiliev H."/>
            <person name="Vo A."/>
            <person name="Wangchuk T."/>
            <person name="Wangdi T."/>
            <person name="Weiand M."/>
            <person name="Wilkinson J."/>
            <person name="Wilson A."/>
            <person name="Yadav S."/>
            <person name="Young G."/>
            <person name="Yu Q."/>
            <person name="Zembek L."/>
            <person name="Zhong D."/>
            <person name="Zimmer A."/>
            <person name="Zwirko Z."/>
            <person name="Jaffe D.B."/>
            <person name="Alvarez P."/>
            <person name="Brockman W."/>
            <person name="Butler J."/>
            <person name="Chin C."/>
            <person name="Gnerre S."/>
            <person name="Grabherr M."/>
            <person name="Kleber M."/>
            <person name="Mauceli E."/>
            <person name="MacCallum I."/>
        </authorList>
    </citation>
    <scope>NUCLEOTIDE SEQUENCE [LARGE SCALE GENOMIC DNA]</scope>
    <source>
        <strain evidence="3">Tucson 14030-0811.24</strain>
    </source>
</reference>
<feature type="chain" id="PRO_5006387237" evidence="1">
    <location>
        <begin position="24"/>
        <end position="253"/>
    </location>
</feature>
<dbReference type="KEGG" id="dwi:26529241"/>